<dbReference type="AlphaFoldDB" id="A0A498L6G1"/>
<sequence length="79" mass="9110">MNLRMLGDDETDAWLKAVDYQLYAMKAYNLFSKAKSFQVGCGTCLRILWLTITGVKTLLQRRLEGELQWLARQICFSSS</sequence>
<proteinExistence type="predicted"/>
<protein>
    <submittedName>
        <fullName evidence="1">Uncharacterized protein</fullName>
    </submittedName>
</protein>
<keyword evidence="2" id="KW-1185">Reference proteome</keyword>
<accession>A0A498L6G1</accession>
<comment type="caution">
    <text evidence="1">The sequence shown here is derived from an EMBL/GenBank/DDBJ whole genome shotgun (WGS) entry which is preliminary data.</text>
</comment>
<organism evidence="1 2">
    <name type="scientific">Labeo rohita</name>
    <name type="common">Indian major carp</name>
    <name type="synonym">Cyprinus rohita</name>
    <dbReference type="NCBI Taxonomy" id="84645"/>
    <lineage>
        <taxon>Eukaryota</taxon>
        <taxon>Metazoa</taxon>
        <taxon>Chordata</taxon>
        <taxon>Craniata</taxon>
        <taxon>Vertebrata</taxon>
        <taxon>Euteleostomi</taxon>
        <taxon>Actinopterygii</taxon>
        <taxon>Neopterygii</taxon>
        <taxon>Teleostei</taxon>
        <taxon>Ostariophysi</taxon>
        <taxon>Cypriniformes</taxon>
        <taxon>Cyprinidae</taxon>
        <taxon>Labeoninae</taxon>
        <taxon>Labeonini</taxon>
        <taxon>Labeo</taxon>
    </lineage>
</organism>
<evidence type="ECO:0000313" key="2">
    <source>
        <dbReference type="Proteomes" id="UP000290572"/>
    </source>
</evidence>
<name>A0A498L6G1_LABRO</name>
<dbReference type="EMBL" id="QBIY01013466">
    <property type="protein sequence ID" value="RXN03971.1"/>
    <property type="molecule type" value="Genomic_DNA"/>
</dbReference>
<evidence type="ECO:0000313" key="1">
    <source>
        <dbReference type="EMBL" id="RXN03971.1"/>
    </source>
</evidence>
<reference evidence="1 2" key="1">
    <citation type="submission" date="2018-03" db="EMBL/GenBank/DDBJ databases">
        <title>Draft genome sequence of Rohu Carp (Labeo rohita).</title>
        <authorList>
            <person name="Das P."/>
            <person name="Kushwaha B."/>
            <person name="Joshi C.G."/>
            <person name="Kumar D."/>
            <person name="Nagpure N.S."/>
            <person name="Sahoo L."/>
            <person name="Das S.P."/>
            <person name="Bit A."/>
            <person name="Patnaik S."/>
            <person name="Meher P.K."/>
            <person name="Jayasankar P."/>
            <person name="Koringa P.G."/>
            <person name="Patel N.V."/>
            <person name="Hinsu A.T."/>
            <person name="Kumar R."/>
            <person name="Pandey M."/>
            <person name="Agarwal S."/>
            <person name="Srivastava S."/>
            <person name="Singh M."/>
            <person name="Iquebal M.A."/>
            <person name="Jaiswal S."/>
            <person name="Angadi U.B."/>
            <person name="Kumar N."/>
            <person name="Raza M."/>
            <person name="Shah T.M."/>
            <person name="Rai A."/>
            <person name="Jena J.K."/>
        </authorList>
    </citation>
    <scope>NUCLEOTIDE SEQUENCE [LARGE SCALE GENOMIC DNA]</scope>
    <source>
        <strain evidence="1">DASCIFA01</strain>
        <tissue evidence="1">Testis</tissue>
    </source>
</reference>
<gene>
    <name evidence="1" type="ORF">ROHU_034295</name>
</gene>
<dbReference type="Proteomes" id="UP000290572">
    <property type="component" value="Unassembled WGS sequence"/>
</dbReference>